<organism evidence="2 3">
    <name type="scientific">Bifidobacterium animalis subsp. lactis CNCM I-2494</name>
    <dbReference type="NCBI Taxonomy" id="1042403"/>
    <lineage>
        <taxon>Bacteria</taxon>
        <taxon>Bacillati</taxon>
        <taxon>Actinomycetota</taxon>
        <taxon>Actinomycetes</taxon>
        <taxon>Bifidobacteriales</taxon>
        <taxon>Bifidobacteriaceae</taxon>
        <taxon>Bifidobacterium</taxon>
    </lineage>
</organism>
<dbReference type="InterPro" id="IPR007569">
    <property type="entry name" value="DUF559"/>
</dbReference>
<name>A0A806FGR1_BIFAN</name>
<dbReference type="Gene3D" id="3.40.960.10">
    <property type="entry name" value="VSR Endonuclease"/>
    <property type="match status" value="1"/>
</dbReference>
<evidence type="ECO:0000313" key="2">
    <source>
        <dbReference type="EMBL" id="AEK29685.1"/>
    </source>
</evidence>
<gene>
    <name evidence="2" type="ORF">BALAC2494_00892</name>
</gene>
<feature type="domain" description="DUF559" evidence="1">
    <location>
        <begin position="235"/>
        <end position="281"/>
    </location>
</feature>
<proteinExistence type="predicted"/>
<dbReference type="AlphaFoldDB" id="A0A806FGR1"/>
<reference evidence="2 3" key="1">
    <citation type="journal article" date="2011" name="J. Bacteriol.">
        <title>Genome Sequence of the Probiotic Strain Bifidobacterium animalis subsp. lactis CNCM I-2494.</title>
        <authorList>
            <person name="Chervaux C."/>
            <person name="Grimaldi C."/>
            <person name="Bolotin A."/>
            <person name="Quinquis B."/>
            <person name="Legrain-Raspaud S."/>
            <person name="van Hylckama Vlieg J.E."/>
            <person name="Denariaz G."/>
            <person name="Smokvina T."/>
        </authorList>
    </citation>
    <scope>NUCLEOTIDE SEQUENCE [LARGE SCALE GENOMIC DNA]</scope>
    <source>
        <strain evidence="2 3">CNCM I-2494</strain>
    </source>
</reference>
<evidence type="ECO:0000259" key="1">
    <source>
        <dbReference type="Pfam" id="PF04480"/>
    </source>
</evidence>
<evidence type="ECO:0000313" key="3">
    <source>
        <dbReference type="Proteomes" id="UP000008394"/>
    </source>
</evidence>
<accession>A0A806FGR1</accession>
<dbReference type="InterPro" id="IPR011335">
    <property type="entry name" value="Restrct_endonuc-II-like"/>
</dbReference>
<dbReference type="SUPFAM" id="SSF52980">
    <property type="entry name" value="Restriction endonuclease-like"/>
    <property type="match status" value="1"/>
</dbReference>
<dbReference type="Pfam" id="PF04480">
    <property type="entry name" value="DUF559"/>
    <property type="match status" value="1"/>
</dbReference>
<dbReference type="EMBL" id="CP002915">
    <property type="protein sequence ID" value="AEK29685.1"/>
    <property type="molecule type" value="Genomic_DNA"/>
</dbReference>
<dbReference type="Proteomes" id="UP000008394">
    <property type="component" value="Chromosome"/>
</dbReference>
<protein>
    <recommendedName>
        <fullName evidence="1">DUF559 domain-containing protein</fullName>
    </recommendedName>
</protein>
<dbReference type="KEGG" id="bnm:BALAC2494_00892"/>
<sequence>MAGCMITNEINKKPHGMMADVEQTQIRMSGRCSAFLNERKMDATFGLLTALELLGITTPWLRAAYSRWEKDRYLQIIADSRGMRYAEKHRYGVAYYTMNVPIHRVEVSPGIYCTDPVCTWFMMARFVSLDYLVALGDAILGPNNRLSELGLHYELEDFISYIEEVEQWTADPSHSRKRAPRGIGECRLAIELMRQRVESPQESIVRIDVLMKHGLPEPKINYVVNLENGHTARLDMAYPQWKIAIEYDGKQHEESWEEDNLRRNKLAELGWAIIVVTRADVATPEAQLACAYRIAARIEERTHEPMPVFADGYTTEELAMVVSGKPVRPRKWRRKRGMGKREVA</sequence>